<dbReference type="AlphaFoldDB" id="A0AA46Z242"/>
<sequence>MSEIKEIQGGISVDYRGEIFYVNSLDMSEIERFYIIHQNDTSIIRAWHAHQYEKKWFYAIKGSFTTAFVKIDNWESPAIDLVPEVFHLSASDSKILLIPEGYANGIKADEPDSILMVFSNKVLSEALKDSWRYNSNLWMNWSVSSI</sequence>
<accession>A0AA46Z242</accession>
<dbReference type="Proteomes" id="UP001156216">
    <property type="component" value="Chromosome"/>
</dbReference>
<dbReference type="InterPro" id="IPR008894">
    <property type="entry name" value="QdtA_cupin_dom"/>
</dbReference>
<gene>
    <name evidence="2" type="ORF">KQP59_00460</name>
</gene>
<evidence type="ECO:0000259" key="1">
    <source>
        <dbReference type="Pfam" id="PF05523"/>
    </source>
</evidence>
<dbReference type="Gene3D" id="2.60.120.10">
    <property type="entry name" value="Jelly Rolls"/>
    <property type="match status" value="1"/>
</dbReference>
<organism evidence="2 3">
    <name type="scientific">Bacteroides thetaiotaomicron</name>
    <dbReference type="NCBI Taxonomy" id="818"/>
    <lineage>
        <taxon>Bacteria</taxon>
        <taxon>Pseudomonadati</taxon>
        <taxon>Bacteroidota</taxon>
        <taxon>Bacteroidia</taxon>
        <taxon>Bacteroidales</taxon>
        <taxon>Bacteroidaceae</taxon>
        <taxon>Bacteroides</taxon>
    </lineage>
</organism>
<evidence type="ECO:0000313" key="3">
    <source>
        <dbReference type="Proteomes" id="UP001156216"/>
    </source>
</evidence>
<dbReference type="SUPFAM" id="SSF51182">
    <property type="entry name" value="RmlC-like cupins"/>
    <property type="match status" value="1"/>
</dbReference>
<name>A0AA46Z242_BACT4</name>
<dbReference type="RefSeq" id="WP_118307789.1">
    <property type="nucleotide sequence ID" value="NZ_CP072242.1"/>
</dbReference>
<reference evidence="2" key="1">
    <citation type="submission" date="2021-06" db="EMBL/GenBank/DDBJ databases">
        <title>Interrogation of the integrated mobile genetic elements in gut-associated Bacteroides with a consensus prediction approach.</title>
        <authorList>
            <person name="Campbell D.E."/>
            <person name="Leigh J.R."/>
            <person name="Kim T."/>
            <person name="England W."/>
            <person name="Whitaker R.J."/>
            <person name="Degnan P.H."/>
        </authorList>
    </citation>
    <scope>NUCLEOTIDE SEQUENCE</scope>
    <source>
        <strain evidence="2">VPI-BTDOT2</strain>
    </source>
</reference>
<feature type="domain" description="Sugar 3,4-ketoisomerase QdtA cupin" evidence="1">
    <location>
        <begin position="13"/>
        <end position="125"/>
    </location>
</feature>
<dbReference type="InterPro" id="IPR011051">
    <property type="entry name" value="RmlC_Cupin_sf"/>
</dbReference>
<dbReference type="InterPro" id="IPR014710">
    <property type="entry name" value="RmlC-like_jellyroll"/>
</dbReference>
<dbReference type="EMBL" id="CP083681">
    <property type="protein sequence ID" value="UYU71618.1"/>
    <property type="molecule type" value="Genomic_DNA"/>
</dbReference>
<evidence type="ECO:0000313" key="2">
    <source>
        <dbReference type="EMBL" id="UYU71618.1"/>
    </source>
</evidence>
<dbReference type="Pfam" id="PF05523">
    <property type="entry name" value="FdtA"/>
    <property type="match status" value="1"/>
</dbReference>
<proteinExistence type="predicted"/>
<protein>
    <submittedName>
        <fullName evidence="2">WxcM-like domain-containing protein</fullName>
    </submittedName>
</protein>